<reference evidence="2" key="1">
    <citation type="journal article" date="2022" name="bioRxiv">
        <title>Sequencing and chromosome-scale assembly of the giantPleurodeles waltlgenome.</title>
        <authorList>
            <person name="Brown T."/>
            <person name="Elewa A."/>
            <person name="Iarovenko S."/>
            <person name="Subramanian E."/>
            <person name="Araus A.J."/>
            <person name="Petzold A."/>
            <person name="Susuki M."/>
            <person name="Suzuki K.-i.T."/>
            <person name="Hayashi T."/>
            <person name="Toyoda A."/>
            <person name="Oliveira C."/>
            <person name="Osipova E."/>
            <person name="Leigh N.D."/>
            <person name="Simon A."/>
            <person name="Yun M.H."/>
        </authorList>
    </citation>
    <scope>NUCLEOTIDE SEQUENCE</scope>
    <source>
        <strain evidence="2">20211129_DDA</strain>
        <tissue evidence="2">Liver</tissue>
    </source>
</reference>
<protein>
    <submittedName>
        <fullName evidence="2">Uncharacterized protein</fullName>
    </submittedName>
</protein>
<dbReference type="Proteomes" id="UP001066276">
    <property type="component" value="Chromosome 4_1"/>
</dbReference>
<feature type="compositionally biased region" description="Basic and acidic residues" evidence="1">
    <location>
        <begin position="29"/>
        <end position="46"/>
    </location>
</feature>
<dbReference type="EMBL" id="JANPWB010000007">
    <property type="protein sequence ID" value="KAJ1171891.1"/>
    <property type="molecule type" value="Genomic_DNA"/>
</dbReference>
<dbReference type="AlphaFoldDB" id="A0AAV7T6G8"/>
<feature type="compositionally biased region" description="Polar residues" evidence="1">
    <location>
        <begin position="51"/>
        <end position="61"/>
    </location>
</feature>
<sequence>MSCGGRSREPLDPVLRAEQPGQPSGGAARDQRRCEAAENPMRELGLRGRSPTPSGVVTQSMRNEKAKKRIRLRLPSAENDRGDPGAGFPAQLTRPSATQSEEEKKLALQAAASLTNPDLSDGTGAGTDRDHDSDAHLSDSDSRASVPEDLPRMMPQTLDDLI</sequence>
<accession>A0AAV7T6G8</accession>
<feature type="compositionally biased region" description="Basic and acidic residues" evidence="1">
    <location>
        <begin position="1"/>
        <end position="11"/>
    </location>
</feature>
<gene>
    <name evidence="2" type="ORF">NDU88_003748</name>
</gene>
<keyword evidence="3" id="KW-1185">Reference proteome</keyword>
<evidence type="ECO:0000313" key="3">
    <source>
        <dbReference type="Proteomes" id="UP001066276"/>
    </source>
</evidence>
<organism evidence="2 3">
    <name type="scientific">Pleurodeles waltl</name>
    <name type="common">Iberian ribbed newt</name>
    <dbReference type="NCBI Taxonomy" id="8319"/>
    <lineage>
        <taxon>Eukaryota</taxon>
        <taxon>Metazoa</taxon>
        <taxon>Chordata</taxon>
        <taxon>Craniata</taxon>
        <taxon>Vertebrata</taxon>
        <taxon>Euteleostomi</taxon>
        <taxon>Amphibia</taxon>
        <taxon>Batrachia</taxon>
        <taxon>Caudata</taxon>
        <taxon>Salamandroidea</taxon>
        <taxon>Salamandridae</taxon>
        <taxon>Pleurodelinae</taxon>
        <taxon>Pleurodeles</taxon>
    </lineage>
</organism>
<comment type="caution">
    <text evidence="2">The sequence shown here is derived from an EMBL/GenBank/DDBJ whole genome shotgun (WGS) entry which is preliminary data.</text>
</comment>
<evidence type="ECO:0000256" key="1">
    <source>
        <dbReference type="SAM" id="MobiDB-lite"/>
    </source>
</evidence>
<name>A0AAV7T6G8_PLEWA</name>
<proteinExistence type="predicted"/>
<evidence type="ECO:0000313" key="2">
    <source>
        <dbReference type="EMBL" id="KAJ1171891.1"/>
    </source>
</evidence>
<feature type="compositionally biased region" description="Basic and acidic residues" evidence="1">
    <location>
        <begin position="127"/>
        <end position="142"/>
    </location>
</feature>
<feature type="region of interest" description="Disordered" evidence="1">
    <location>
        <begin position="1"/>
        <end position="162"/>
    </location>
</feature>